<dbReference type="Gene3D" id="3.40.50.1820">
    <property type="entry name" value="alpha/beta hydrolase"/>
    <property type="match status" value="1"/>
</dbReference>
<evidence type="ECO:0000259" key="2">
    <source>
        <dbReference type="Pfam" id="PF20434"/>
    </source>
</evidence>
<dbReference type="PANTHER" id="PTHR48081">
    <property type="entry name" value="AB HYDROLASE SUPERFAMILY PROTEIN C4A8.06C"/>
    <property type="match status" value="1"/>
</dbReference>
<dbReference type="Proteomes" id="UP000009326">
    <property type="component" value="Unassembled WGS sequence"/>
</dbReference>
<comment type="caution">
    <text evidence="3">The sequence shown here is derived from an EMBL/GenBank/DDBJ whole genome shotgun (WGS) entry which is preliminary data.</text>
</comment>
<dbReference type="AlphaFoldDB" id="I7J278"/>
<sequence>MKQANLTLKNFAGREFTLRTYAAESGKRPVMIVVPGGSFDHLSKKESTPVALAYYEAGFNTAIVEYNLITDPGMIYPDAALDVLTTVKFYRDHADEYGTFTDEIVTLGFSAGGHVTTTANYFAVSPIYQAEYGYDKDEVLPNKTILGYPLIDIKKIGFPMPEGRDDLLPADPKINDTALAVTRETPASFIFQALDDRIVLVENSISYLQALREAEVPAELHLFETGGHGFGLANYHEHGWPNDEHLASWFKLSLTWLGM</sequence>
<protein>
    <submittedName>
        <fullName evidence="3">Acetyl esterase</fullName>
    </submittedName>
</protein>
<evidence type="ECO:0000313" key="3">
    <source>
        <dbReference type="EMBL" id="CCI86727.1"/>
    </source>
</evidence>
<dbReference type="RefSeq" id="WP_008472759.1">
    <property type="nucleotide sequence ID" value="NZ_AYZO01000009.1"/>
</dbReference>
<feature type="domain" description="BD-FAE-like" evidence="2">
    <location>
        <begin position="23"/>
        <end position="121"/>
    </location>
</feature>
<dbReference type="Proteomes" id="UP000051521">
    <property type="component" value="Unassembled WGS sequence"/>
</dbReference>
<evidence type="ECO:0000256" key="1">
    <source>
        <dbReference type="ARBA" id="ARBA00022801"/>
    </source>
</evidence>
<dbReference type="InterPro" id="IPR029058">
    <property type="entry name" value="AB_hydrolase_fold"/>
</dbReference>
<dbReference type="InterPro" id="IPR050300">
    <property type="entry name" value="GDXG_lipolytic_enzyme"/>
</dbReference>
<dbReference type="GO" id="GO:0016787">
    <property type="term" value="F:hydrolase activity"/>
    <property type="evidence" value="ECO:0007669"/>
    <property type="project" value="UniProtKB-KW"/>
</dbReference>
<dbReference type="InterPro" id="IPR049492">
    <property type="entry name" value="BD-FAE-like_dom"/>
</dbReference>
<dbReference type="PANTHER" id="PTHR48081:SF6">
    <property type="entry name" value="PEPTIDASE S9 PROLYL OLIGOPEPTIDASE CATALYTIC DOMAIN-CONTAINING PROTEIN"/>
    <property type="match status" value="1"/>
</dbReference>
<dbReference type="EMBL" id="CAKC01000037">
    <property type="protein sequence ID" value="CCI86727.1"/>
    <property type="molecule type" value="Genomic_DNA"/>
</dbReference>
<dbReference type="OrthoDB" id="9794725at2"/>
<dbReference type="PATRIC" id="fig|1423751.3.peg.1881"/>
<organism evidence="3 5">
    <name type="scientific">Lactobacillus gigeriorum DSM 23908 = CRBIP 24.85</name>
    <dbReference type="NCBI Taxonomy" id="1423751"/>
    <lineage>
        <taxon>Bacteria</taxon>
        <taxon>Bacillati</taxon>
        <taxon>Bacillota</taxon>
        <taxon>Bacilli</taxon>
        <taxon>Lactobacillales</taxon>
        <taxon>Lactobacillaceae</taxon>
        <taxon>Lactobacillus</taxon>
    </lineage>
</organism>
<reference evidence="3 5" key="1">
    <citation type="submission" date="2012-06" db="EMBL/GenBank/DDBJ databases">
        <title>Draft genome sequence of Lactobacillus gigeriorum CRBIP 24.85T, isolated from chicken crop.</title>
        <authorList>
            <person name="Cousin S."/>
            <person name="Ma L."/>
            <person name="Creno S."/>
            <person name="Clermont D."/>
            <person name="Loux V."/>
            <person name="Bizet C."/>
            <person name="Bouchier C."/>
        </authorList>
    </citation>
    <scope>NUCLEOTIDE SEQUENCE [LARGE SCALE GENOMIC DNA]</scope>
    <source>
        <strain evidence="5">CRBIP 24.85T</strain>
        <strain evidence="3">Type strain: CRBIP 24.85</strain>
    </source>
</reference>
<evidence type="ECO:0000313" key="5">
    <source>
        <dbReference type="Proteomes" id="UP000009326"/>
    </source>
</evidence>
<gene>
    <name evidence="3" type="ORF">BN52_05940</name>
    <name evidence="4" type="ORF">FC38_GL001813</name>
</gene>
<reference evidence="4 6" key="2">
    <citation type="journal article" date="2015" name="Genome Announc.">
        <title>Expanding the biotechnology potential of lactobacilli through comparative genomics of 213 strains and associated genera.</title>
        <authorList>
            <person name="Sun Z."/>
            <person name="Harris H.M."/>
            <person name="McCann A."/>
            <person name="Guo C."/>
            <person name="Argimon S."/>
            <person name="Zhang W."/>
            <person name="Yang X."/>
            <person name="Jeffery I.B."/>
            <person name="Cooney J.C."/>
            <person name="Kagawa T.F."/>
            <person name="Liu W."/>
            <person name="Song Y."/>
            <person name="Salvetti E."/>
            <person name="Wrobel A."/>
            <person name="Rasinkangas P."/>
            <person name="Parkhill J."/>
            <person name="Rea M.C."/>
            <person name="O'Sullivan O."/>
            <person name="Ritari J."/>
            <person name="Douillard F.P."/>
            <person name="Paul Ross R."/>
            <person name="Yang R."/>
            <person name="Briner A.E."/>
            <person name="Felis G.E."/>
            <person name="de Vos W.M."/>
            <person name="Barrangou R."/>
            <person name="Klaenhammer T.R."/>
            <person name="Caufield P.W."/>
            <person name="Cui Y."/>
            <person name="Zhang H."/>
            <person name="O'Toole P.W."/>
        </authorList>
    </citation>
    <scope>NUCLEOTIDE SEQUENCE [LARGE SCALE GENOMIC DNA]</scope>
    <source>
        <strain evidence="4 6">DSM 23908</strain>
    </source>
</reference>
<dbReference type="STRING" id="1423751.FC38_GL001813"/>
<dbReference type="SUPFAM" id="SSF53474">
    <property type="entry name" value="alpha/beta-Hydrolases"/>
    <property type="match status" value="1"/>
</dbReference>
<keyword evidence="1" id="KW-0378">Hydrolase</keyword>
<proteinExistence type="predicted"/>
<accession>I7J278</accession>
<name>I7J278_9LACO</name>
<dbReference type="EMBL" id="AYZO01000009">
    <property type="protein sequence ID" value="KRN13759.1"/>
    <property type="molecule type" value="Genomic_DNA"/>
</dbReference>
<keyword evidence="6" id="KW-1185">Reference proteome</keyword>
<dbReference type="Pfam" id="PF20434">
    <property type="entry name" value="BD-FAE"/>
    <property type="match status" value="1"/>
</dbReference>
<evidence type="ECO:0000313" key="6">
    <source>
        <dbReference type="Proteomes" id="UP000051521"/>
    </source>
</evidence>
<evidence type="ECO:0000313" key="4">
    <source>
        <dbReference type="EMBL" id="KRN13759.1"/>
    </source>
</evidence>